<name>A0A3R9DX92_9PSEU</name>
<dbReference type="AlphaFoldDB" id="A0A3R9DX92"/>
<comment type="caution">
    <text evidence="1">The sequence shown here is derived from an EMBL/GenBank/DDBJ whole genome shotgun (WGS) entry which is preliminary data.</text>
</comment>
<protein>
    <submittedName>
        <fullName evidence="1">Uncharacterized protein</fullName>
    </submittedName>
</protein>
<dbReference type="EMBL" id="RSEC01000061">
    <property type="protein sequence ID" value="RSD09135.1"/>
    <property type="molecule type" value="Genomic_DNA"/>
</dbReference>
<evidence type="ECO:0000313" key="1">
    <source>
        <dbReference type="EMBL" id="RSD09135.1"/>
    </source>
</evidence>
<accession>A0A3R9DX92</accession>
<sequence>MESAEQVLGRWVAEAGARARTCAAGAAVTASRVKVLVAVRYAGLRAGAAHRLRAVRRPR</sequence>
<reference evidence="1 2" key="1">
    <citation type="submission" date="2018-12" db="EMBL/GenBank/DDBJ databases">
        <title>Amycolatopsis eburnea sp. nov. actinomycete associate with arbuscular mycorrhiza fungal spore.</title>
        <authorList>
            <person name="Lumyong S."/>
            <person name="Chaiya L."/>
        </authorList>
    </citation>
    <scope>NUCLEOTIDE SEQUENCE [LARGE SCALE GENOMIC DNA]</scope>
    <source>
        <strain evidence="1 2">GLM-1</strain>
    </source>
</reference>
<keyword evidence="2" id="KW-1185">Reference proteome</keyword>
<organism evidence="1 2">
    <name type="scientific">Amycolatopsis eburnea</name>
    <dbReference type="NCBI Taxonomy" id="2267691"/>
    <lineage>
        <taxon>Bacteria</taxon>
        <taxon>Bacillati</taxon>
        <taxon>Actinomycetota</taxon>
        <taxon>Actinomycetes</taxon>
        <taxon>Pseudonocardiales</taxon>
        <taxon>Pseudonocardiaceae</taxon>
        <taxon>Amycolatopsis</taxon>
    </lineage>
</organism>
<dbReference type="RefSeq" id="WP_125315075.1">
    <property type="nucleotide sequence ID" value="NZ_RSEC01000061.1"/>
</dbReference>
<proteinExistence type="predicted"/>
<dbReference type="Proteomes" id="UP000267081">
    <property type="component" value="Unassembled WGS sequence"/>
</dbReference>
<gene>
    <name evidence="1" type="ORF">EIY87_39370</name>
</gene>
<evidence type="ECO:0000313" key="2">
    <source>
        <dbReference type="Proteomes" id="UP000267081"/>
    </source>
</evidence>